<reference evidence="2 3" key="2">
    <citation type="submission" date="2018-08" db="EMBL/GenBank/DDBJ databases">
        <authorList>
            <person name="Laetsch R D."/>
            <person name="Stevens L."/>
            <person name="Kumar S."/>
            <person name="Blaxter L. M."/>
        </authorList>
    </citation>
    <scope>NUCLEOTIDE SEQUENCE [LARGE SCALE GENOMIC DNA]</scope>
</reference>
<sequence length="35" mass="3896">MYNDGNMVKERSPQKGLPSIGEKEFWLRTDLGGAA</sequence>
<dbReference type="AlphaFoldDB" id="A0A182DXN5"/>
<evidence type="ECO:0000256" key="1">
    <source>
        <dbReference type="SAM" id="MobiDB-lite"/>
    </source>
</evidence>
<evidence type="ECO:0000313" key="4">
    <source>
        <dbReference type="WBParaSite" id="nOo.2.0.1.t00415-RA"/>
    </source>
</evidence>
<protein>
    <submittedName>
        <fullName evidence="4">Transposase</fullName>
    </submittedName>
</protein>
<organism evidence="4">
    <name type="scientific">Onchocerca ochengi</name>
    <name type="common">Filarial nematode worm</name>
    <dbReference type="NCBI Taxonomy" id="42157"/>
    <lineage>
        <taxon>Eukaryota</taxon>
        <taxon>Metazoa</taxon>
        <taxon>Ecdysozoa</taxon>
        <taxon>Nematoda</taxon>
        <taxon>Chromadorea</taxon>
        <taxon>Rhabditida</taxon>
        <taxon>Spirurina</taxon>
        <taxon>Spiruromorpha</taxon>
        <taxon>Filarioidea</taxon>
        <taxon>Onchocercidae</taxon>
        <taxon>Onchocerca</taxon>
    </lineage>
</organism>
<name>A0A182DXN5_ONCOC</name>
<dbReference type="EMBL" id="UYRW01000040">
    <property type="protein sequence ID" value="VDK62096.1"/>
    <property type="molecule type" value="Genomic_DNA"/>
</dbReference>
<evidence type="ECO:0000313" key="3">
    <source>
        <dbReference type="Proteomes" id="UP000271087"/>
    </source>
</evidence>
<keyword evidence="3" id="KW-1185">Reference proteome</keyword>
<proteinExistence type="predicted"/>
<dbReference type="WBParaSite" id="nOo.2.0.1.t00415-RA">
    <property type="protein sequence ID" value="nOo.2.0.1.t00415-RA"/>
    <property type="gene ID" value="nOo.2.0.1.g00415"/>
</dbReference>
<evidence type="ECO:0000313" key="2">
    <source>
        <dbReference type="EMBL" id="VDK62096.1"/>
    </source>
</evidence>
<dbReference type="Proteomes" id="UP000271087">
    <property type="component" value="Unassembled WGS sequence"/>
</dbReference>
<feature type="region of interest" description="Disordered" evidence="1">
    <location>
        <begin position="1"/>
        <end position="21"/>
    </location>
</feature>
<gene>
    <name evidence="2" type="ORF">NOO_LOCUS415</name>
</gene>
<accession>A0A182DXN5</accession>
<reference evidence="4" key="1">
    <citation type="submission" date="2016-06" db="UniProtKB">
        <authorList>
            <consortium name="WormBaseParasite"/>
        </authorList>
    </citation>
    <scope>IDENTIFICATION</scope>
</reference>